<dbReference type="Proteomes" id="UP001254488">
    <property type="component" value="Unassembled WGS sequence"/>
</dbReference>
<dbReference type="RefSeq" id="WP_311332949.1">
    <property type="nucleotide sequence ID" value="NZ_JAVRHZ010000004.1"/>
</dbReference>
<dbReference type="EMBL" id="JAVRHZ010000004">
    <property type="protein sequence ID" value="MDT0555994.1"/>
    <property type="molecule type" value="Genomic_DNA"/>
</dbReference>
<evidence type="ECO:0000256" key="1">
    <source>
        <dbReference type="SAM" id="SignalP"/>
    </source>
</evidence>
<dbReference type="InterPro" id="IPR050229">
    <property type="entry name" value="GlpE_sulfurtransferase"/>
</dbReference>
<sequence>MKKLLFFTIALSLLLVSCNSSSENIKVLPPTDFNKAVTLEDNSILQLIDVRTAEEFEVGHLKDSQNICVTEEDFEEKVKNLNKDEPVYVYCKKGGRSARAAKILRDLGFTKVYDLEGGITSWTDDGLEVVE</sequence>
<dbReference type="CDD" id="cd00158">
    <property type="entry name" value="RHOD"/>
    <property type="match status" value="1"/>
</dbReference>
<dbReference type="PANTHER" id="PTHR43031">
    <property type="entry name" value="FAD-DEPENDENT OXIDOREDUCTASE"/>
    <property type="match status" value="1"/>
</dbReference>
<dbReference type="SMART" id="SM00450">
    <property type="entry name" value="RHOD"/>
    <property type="match status" value="1"/>
</dbReference>
<name>A0ABU2YCU3_9FLAO</name>
<evidence type="ECO:0000259" key="2">
    <source>
        <dbReference type="PROSITE" id="PS50206"/>
    </source>
</evidence>
<dbReference type="InterPro" id="IPR036873">
    <property type="entry name" value="Rhodanese-like_dom_sf"/>
</dbReference>
<dbReference type="InterPro" id="IPR001763">
    <property type="entry name" value="Rhodanese-like_dom"/>
</dbReference>
<evidence type="ECO:0000313" key="4">
    <source>
        <dbReference type="Proteomes" id="UP001254488"/>
    </source>
</evidence>
<protein>
    <submittedName>
        <fullName evidence="3">Rhodanese-like domain-containing protein</fullName>
    </submittedName>
</protein>
<dbReference type="SUPFAM" id="SSF52821">
    <property type="entry name" value="Rhodanese/Cell cycle control phosphatase"/>
    <property type="match status" value="1"/>
</dbReference>
<comment type="caution">
    <text evidence="3">The sequence shown here is derived from an EMBL/GenBank/DDBJ whole genome shotgun (WGS) entry which is preliminary data.</text>
</comment>
<dbReference type="PANTHER" id="PTHR43031:SF1">
    <property type="entry name" value="PYRIDINE NUCLEOTIDE-DISULPHIDE OXIDOREDUCTASE"/>
    <property type="match status" value="1"/>
</dbReference>
<keyword evidence="4" id="KW-1185">Reference proteome</keyword>
<feature type="domain" description="Rhodanese" evidence="2">
    <location>
        <begin position="45"/>
        <end position="131"/>
    </location>
</feature>
<dbReference type="PROSITE" id="PS51257">
    <property type="entry name" value="PROKAR_LIPOPROTEIN"/>
    <property type="match status" value="1"/>
</dbReference>
<keyword evidence="1" id="KW-0732">Signal</keyword>
<dbReference type="Pfam" id="PF00581">
    <property type="entry name" value="Rhodanese"/>
    <property type="match status" value="1"/>
</dbReference>
<accession>A0ABU2YCU3</accession>
<dbReference type="PROSITE" id="PS50206">
    <property type="entry name" value="RHODANESE_3"/>
    <property type="match status" value="1"/>
</dbReference>
<feature type="signal peptide" evidence="1">
    <location>
        <begin position="1"/>
        <end position="22"/>
    </location>
</feature>
<evidence type="ECO:0000313" key="3">
    <source>
        <dbReference type="EMBL" id="MDT0555994.1"/>
    </source>
</evidence>
<organism evidence="3 4">
    <name type="scientific">Patiriisocius hiemis</name>
    <dbReference type="NCBI Taxonomy" id="3075604"/>
    <lineage>
        <taxon>Bacteria</taxon>
        <taxon>Pseudomonadati</taxon>
        <taxon>Bacteroidota</taxon>
        <taxon>Flavobacteriia</taxon>
        <taxon>Flavobacteriales</taxon>
        <taxon>Flavobacteriaceae</taxon>
        <taxon>Patiriisocius</taxon>
    </lineage>
</organism>
<reference evidence="3 4" key="1">
    <citation type="submission" date="2023-09" db="EMBL/GenBank/DDBJ databases">
        <authorList>
            <person name="Rey-Velasco X."/>
        </authorList>
    </citation>
    <scope>NUCLEOTIDE SEQUENCE [LARGE SCALE GENOMIC DNA]</scope>
    <source>
        <strain evidence="3 4">W242</strain>
    </source>
</reference>
<gene>
    <name evidence="3" type="ORF">RM538_08265</name>
</gene>
<dbReference type="Gene3D" id="3.40.250.10">
    <property type="entry name" value="Rhodanese-like domain"/>
    <property type="match status" value="1"/>
</dbReference>
<feature type="chain" id="PRO_5045567510" evidence="1">
    <location>
        <begin position="23"/>
        <end position="131"/>
    </location>
</feature>
<proteinExistence type="predicted"/>